<sequence>MTSVLSLYVTKFRVFYMIFTPFLFSISLAYLMFTFYFFNLKQIGGSDYKAYVIGAKIILSGDRRDLYDIETQTKYQVEVFKDTQIILPFKVMPIIAILFSPFTLLSVDLGYKVFFIINVIAAFICAILLGKLFKVKKTKAIYSSFIFLPMVLTIIFAQIDIFLLILYLCVLFLLKKEKFFCAGLFSSFFFNKPHFVIFVIFIFLVSRKKKEFLLGIFSGLLAVFLFSISLVGLKGLLKYPDFILNSENPSYGADIAKMISLSSVLYHLFKTKLSVLTIYFINFVLLGIYMIYFYSKSKNKKLETLVSSSVLASAAFLPHCWYQNLTMILPAYLYVISRIESPDTKNSKLLLYLIFILLSLIYYIGNRTSALLVPIILLTISVLLLNQESLDKLKFPKGLNFAKLKKVNII</sequence>
<dbReference type="GO" id="GO:0005886">
    <property type="term" value="C:plasma membrane"/>
    <property type="evidence" value="ECO:0007669"/>
    <property type="project" value="UniProtKB-SubCell"/>
</dbReference>
<name>A0A0G0K9L8_9BACT</name>
<dbReference type="InterPro" id="IPR018584">
    <property type="entry name" value="GT87"/>
</dbReference>
<dbReference type="STRING" id="1618545.US53_C0022G0001"/>
<dbReference type="Proteomes" id="UP000034591">
    <property type="component" value="Unassembled WGS sequence"/>
</dbReference>
<keyword evidence="3" id="KW-0808">Transferase</keyword>
<keyword evidence="4 8" id="KW-0812">Transmembrane</keyword>
<feature type="transmembrane region" description="Helical" evidence="8">
    <location>
        <begin position="14"/>
        <end position="38"/>
    </location>
</feature>
<keyword evidence="2" id="KW-1003">Cell membrane</keyword>
<evidence type="ECO:0000256" key="4">
    <source>
        <dbReference type="ARBA" id="ARBA00022692"/>
    </source>
</evidence>
<evidence type="ECO:0000313" key="10">
    <source>
        <dbReference type="Proteomes" id="UP000034591"/>
    </source>
</evidence>
<dbReference type="GO" id="GO:0016758">
    <property type="term" value="F:hexosyltransferase activity"/>
    <property type="evidence" value="ECO:0007669"/>
    <property type="project" value="InterPro"/>
</dbReference>
<evidence type="ECO:0000313" key="9">
    <source>
        <dbReference type="EMBL" id="KKQ37286.1"/>
    </source>
</evidence>
<feature type="transmembrane region" description="Helical" evidence="8">
    <location>
        <begin position="349"/>
        <end position="365"/>
    </location>
</feature>
<evidence type="ECO:0000256" key="5">
    <source>
        <dbReference type="ARBA" id="ARBA00022989"/>
    </source>
</evidence>
<feature type="transmembrane region" description="Helical" evidence="8">
    <location>
        <begin position="276"/>
        <end position="295"/>
    </location>
</feature>
<feature type="transmembrane region" description="Helical" evidence="8">
    <location>
        <begin position="212"/>
        <end position="231"/>
    </location>
</feature>
<evidence type="ECO:0000256" key="1">
    <source>
        <dbReference type="ARBA" id="ARBA00004651"/>
    </source>
</evidence>
<feature type="transmembrane region" description="Helical" evidence="8">
    <location>
        <begin position="251"/>
        <end position="269"/>
    </location>
</feature>
<feature type="transmembrane region" description="Helical" evidence="8">
    <location>
        <begin position="113"/>
        <end position="133"/>
    </location>
</feature>
<organism evidence="9 10">
    <name type="scientific">Candidatus Woesebacteria bacterium GW2011_GWA1_37_7</name>
    <dbReference type="NCBI Taxonomy" id="1618545"/>
    <lineage>
        <taxon>Bacteria</taxon>
        <taxon>Candidatus Woeseibacteriota</taxon>
    </lineage>
</organism>
<reference evidence="9 10" key="1">
    <citation type="journal article" date="2015" name="Nature">
        <title>rRNA introns, odd ribosomes, and small enigmatic genomes across a large radiation of phyla.</title>
        <authorList>
            <person name="Brown C.T."/>
            <person name="Hug L.A."/>
            <person name="Thomas B.C."/>
            <person name="Sharon I."/>
            <person name="Castelle C.J."/>
            <person name="Singh A."/>
            <person name="Wilkins M.J."/>
            <person name="Williams K.H."/>
            <person name="Banfield J.F."/>
        </authorList>
    </citation>
    <scope>NUCLEOTIDE SEQUENCE [LARGE SCALE GENOMIC DNA]</scope>
</reference>
<keyword evidence="6 8" id="KW-0472">Membrane</keyword>
<evidence type="ECO:0000256" key="6">
    <source>
        <dbReference type="ARBA" id="ARBA00023136"/>
    </source>
</evidence>
<dbReference type="AlphaFoldDB" id="A0A0G0K9L8"/>
<comment type="similarity">
    <text evidence="7">Belongs to the glycosyltransferase 87 family.</text>
</comment>
<comment type="subcellular location">
    <subcellularLocation>
        <location evidence="1">Cell membrane</location>
        <topology evidence="1">Multi-pass membrane protein</topology>
    </subcellularLocation>
</comment>
<comment type="caution">
    <text evidence="9">The sequence shown here is derived from an EMBL/GenBank/DDBJ whole genome shotgun (WGS) entry which is preliminary data.</text>
</comment>
<dbReference type="EMBL" id="LBTI01000022">
    <property type="protein sequence ID" value="KKQ37286.1"/>
    <property type="molecule type" value="Genomic_DNA"/>
</dbReference>
<feature type="transmembrane region" description="Helical" evidence="8">
    <location>
        <begin position="145"/>
        <end position="173"/>
    </location>
</feature>
<evidence type="ECO:0000256" key="7">
    <source>
        <dbReference type="ARBA" id="ARBA00024033"/>
    </source>
</evidence>
<feature type="transmembrane region" description="Helical" evidence="8">
    <location>
        <begin position="185"/>
        <end position="205"/>
    </location>
</feature>
<gene>
    <name evidence="9" type="ORF">US53_C0022G0001</name>
</gene>
<feature type="transmembrane region" description="Helical" evidence="8">
    <location>
        <begin position="371"/>
        <end position="387"/>
    </location>
</feature>
<dbReference type="Pfam" id="PF09594">
    <property type="entry name" value="GT87"/>
    <property type="match status" value="1"/>
</dbReference>
<accession>A0A0G0K9L8</accession>
<evidence type="ECO:0000256" key="8">
    <source>
        <dbReference type="SAM" id="Phobius"/>
    </source>
</evidence>
<evidence type="ECO:0008006" key="11">
    <source>
        <dbReference type="Google" id="ProtNLM"/>
    </source>
</evidence>
<evidence type="ECO:0000256" key="3">
    <source>
        <dbReference type="ARBA" id="ARBA00022679"/>
    </source>
</evidence>
<feature type="transmembrane region" description="Helical" evidence="8">
    <location>
        <begin position="315"/>
        <end position="337"/>
    </location>
</feature>
<feature type="non-terminal residue" evidence="9">
    <location>
        <position position="410"/>
    </location>
</feature>
<evidence type="ECO:0000256" key="2">
    <source>
        <dbReference type="ARBA" id="ARBA00022475"/>
    </source>
</evidence>
<feature type="transmembrane region" description="Helical" evidence="8">
    <location>
        <begin position="85"/>
        <end position="107"/>
    </location>
</feature>
<proteinExistence type="inferred from homology"/>
<protein>
    <recommendedName>
        <fullName evidence="11">Glycosyltransferase RgtA/B/C/D-like domain-containing protein</fullName>
    </recommendedName>
</protein>
<keyword evidence="5 8" id="KW-1133">Transmembrane helix</keyword>